<evidence type="ECO:0000259" key="2">
    <source>
        <dbReference type="SMART" id="SM00899"/>
    </source>
</evidence>
<keyword evidence="1" id="KW-0408">Iron</keyword>
<dbReference type="PANTHER" id="PTHR43151:SF1">
    <property type="entry name" value="SSR2333 PROTEIN"/>
    <property type="match status" value="1"/>
</dbReference>
<dbReference type="Proteomes" id="UP000011728">
    <property type="component" value="Chromosome"/>
</dbReference>
<evidence type="ECO:0000313" key="3">
    <source>
        <dbReference type="EMBL" id="AGF57673.1"/>
    </source>
</evidence>
<proteinExistence type="predicted"/>
<evidence type="ECO:0000256" key="1">
    <source>
        <dbReference type="ARBA" id="ARBA00023004"/>
    </source>
</evidence>
<dbReference type="Pfam" id="PF04023">
    <property type="entry name" value="FeoA"/>
    <property type="match status" value="1"/>
</dbReference>
<dbReference type="PANTHER" id="PTHR43151">
    <property type="entry name" value="FEOA FAMILY PROTEIN"/>
    <property type="match status" value="1"/>
</dbReference>
<dbReference type="RefSeq" id="WP_015393986.1">
    <property type="nucleotide sequence ID" value="NC_020291.1"/>
</dbReference>
<name>M1MN94_9CLOT</name>
<dbReference type="OrthoDB" id="9811076at2"/>
<evidence type="ECO:0000313" key="4">
    <source>
        <dbReference type="Proteomes" id="UP000011728"/>
    </source>
</evidence>
<feature type="domain" description="Ferrous iron transporter FeoA-like" evidence="2">
    <location>
        <begin position="1"/>
        <end position="72"/>
    </location>
</feature>
<dbReference type="InterPro" id="IPR053184">
    <property type="entry name" value="FeoA-like"/>
</dbReference>
<accession>M1MN94</accession>
<dbReference type="PATRIC" id="fig|931276.5.peg.3947"/>
<dbReference type="Gene3D" id="2.30.30.90">
    <property type="match status" value="1"/>
</dbReference>
<dbReference type="EMBL" id="CP004121">
    <property type="protein sequence ID" value="AGF57673.1"/>
    <property type="molecule type" value="Genomic_DNA"/>
</dbReference>
<protein>
    <recommendedName>
        <fullName evidence="2">Ferrous iron transporter FeoA-like domain-containing protein</fullName>
    </recommendedName>
</protein>
<dbReference type="SUPFAM" id="SSF50037">
    <property type="entry name" value="C-terminal domain of transcriptional repressors"/>
    <property type="match status" value="1"/>
</dbReference>
<organism evidence="3 4">
    <name type="scientific">Clostridium saccharoperbutylacetonicum N1-4(HMT)</name>
    <dbReference type="NCBI Taxonomy" id="931276"/>
    <lineage>
        <taxon>Bacteria</taxon>
        <taxon>Bacillati</taxon>
        <taxon>Bacillota</taxon>
        <taxon>Clostridia</taxon>
        <taxon>Eubacteriales</taxon>
        <taxon>Clostridiaceae</taxon>
        <taxon>Clostridium</taxon>
    </lineage>
</organism>
<dbReference type="GO" id="GO:0046914">
    <property type="term" value="F:transition metal ion binding"/>
    <property type="evidence" value="ECO:0007669"/>
    <property type="project" value="InterPro"/>
</dbReference>
<dbReference type="InterPro" id="IPR007167">
    <property type="entry name" value="Fe-transptr_FeoA-like"/>
</dbReference>
<dbReference type="STRING" id="36745.CLSAP_36890"/>
<dbReference type="SMART" id="SM00899">
    <property type="entry name" value="FeoA"/>
    <property type="match status" value="1"/>
</dbReference>
<keyword evidence="4" id="KW-1185">Reference proteome</keyword>
<reference evidence="3 4" key="1">
    <citation type="submission" date="2013-02" db="EMBL/GenBank/DDBJ databases">
        <title>Genome sequence of Clostridium saccharoperbutylacetonicum N1-4(HMT).</title>
        <authorList>
            <person name="Poehlein A."/>
            <person name="Daniel R."/>
        </authorList>
    </citation>
    <scope>NUCLEOTIDE SEQUENCE [LARGE SCALE GENOMIC DNA]</scope>
    <source>
        <strain evidence="4">N1-4(HMT)</strain>
    </source>
</reference>
<dbReference type="InterPro" id="IPR008988">
    <property type="entry name" value="Transcriptional_repressor_C"/>
</dbReference>
<sequence>MNLLNGVIGNEYIVLNINVDENIGRRLQALGLTNGTRVKILNNKKSGSIIFKVRGTRLAIGKKIAEGILVSEEE</sequence>
<gene>
    <name evidence="3" type="ORF">Cspa_c39130</name>
</gene>
<dbReference type="eggNOG" id="COG1918">
    <property type="taxonomic scope" value="Bacteria"/>
</dbReference>
<dbReference type="KEGG" id="csr:Cspa_c39130"/>
<dbReference type="InterPro" id="IPR038157">
    <property type="entry name" value="FeoA_core_dom"/>
</dbReference>
<dbReference type="AlphaFoldDB" id="M1MN94"/>
<dbReference type="HOGENOM" id="CLU_150646_5_1_9"/>